<proteinExistence type="predicted"/>
<keyword evidence="5" id="KW-0460">Magnesium</keyword>
<dbReference type="Gene3D" id="1.10.238.10">
    <property type="entry name" value="EF-hand"/>
    <property type="match status" value="2"/>
</dbReference>
<dbReference type="PANTHER" id="PTHR45791:SF1">
    <property type="entry name" value="CALCIUM AND INTEGRIN BINDING FAMILY MEMBER 1"/>
    <property type="match status" value="1"/>
</dbReference>
<dbReference type="CDD" id="cd00051">
    <property type="entry name" value="EFh"/>
    <property type="match status" value="1"/>
</dbReference>
<feature type="domain" description="EF-hand" evidence="6">
    <location>
        <begin position="505"/>
        <end position="540"/>
    </location>
</feature>
<evidence type="ECO:0000256" key="1">
    <source>
        <dbReference type="ARBA" id="ARBA00001968"/>
    </source>
</evidence>
<keyword evidence="3" id="KW-0677">Repeat</keyword>
<dbReference type="PROSITE" id="PS00018">
    <property type="entry name" value="EF_HAND_1"/>
    <property type="match status" value="2"/>
</dbReference>
<dbReference type="PROSITE" id="PS50222">
    <property type="entry name" value="EF_HAND_2"/>
    <property type="match status" value="2"/>
</dbReference>
<accession>A0AAE1I4V7</accession>
<name>A0AAE1I4V7_9NEOP</name>
<dbReference type="SMART" id="SM00054">
    <property type="entry name" value="EFh"/>
    <property type="match status" value="3"/>
</dbReference>
<dbReference type="GO" id="GO:0005509">
    <property type="term" value="F:calcium ion binding"/>
    <property type="evidence" value="ECO:0007669"/>
    <property type="project" value="InterPro"/>
</dbReference>
<dbReference type="FunFam" id="1.10.238.10:FF:000035">
    <property type="entry name" value="Calcium and integrin-binding family member 2"/>
    <property type="match status" value="1"/>
</dbReference>
<evidence type="ECO:0000256" key="5">
    <source>
        <dbReference type="ARBA" id="ARBA00022842"/>
    </source>
</evidence>
<dbReference type="InterPro" id="IPR027806">
    <property type="entry name" value="HARBI1_dom"/>
</dbReference>
<dbReference type="Proteomes" id="UP001219518">
    <property type="component" value="Unassembled WGS sequence"/>
</dbReference>
<evidence type="ECO:0000256" key="3">
    <source>
        <dbReference type="ARBA" id="ARBA00022737"/>
    </source>
</evidence>
<gene>
    <name evidence="7" type="ORF">KUF71_017896</name>
</gene>
<dbReference type="InterPro" id="IPR051433">
    <property type="entry name" value="CIBP"/>
</dbReference>
<dbReference type="InterPro" id="IPR018247">
    <property type="entry name" value="EF_Hand_1_Ca_BS"/>
</dbReference>
<reference evidence="7" key="1">
    <citation type="submission" date="2021-07" db="EMBL/GenBank/DDBJ databases">
        <authorList>
            <person name="Catto M.A."/>
            <person name="Jacobson A."/>
            <person name="Kennedy G."/>
            <person name="Labadie P."/>
            <person name="Hunt B.G."/>
            <person name="Srinivasan R."/>
        </authorList>
    </citation>
    <scope>NUCLEOTIDE SEQUENCE</scope>
    <source>
        <strain evidence="7">PL_HMW_Pooled</strain>
        <tissue evidence="7">Head</tissue>
    </source>
</reference>
<organism evidence="7 8">
    <name type="scientific">Frankliniella fusca</name>
    <dbReference type="NCBI Taxonomy" id="407009"/>
    <lineage>
        <taxon>Eukaryota</taxon>
        <taxon>Metazoa</taxon>
        <taxon>Ecdysozoa</taxon>
        <taxon>Arthropoda</taxon>
        <taxon>Hexapoda</taxon>
        <taxon>Insecta</taxon>
        <taxon>Pterygota</taxon>
        <taxon>Neoptera</taxon>
        <taxon>Paraneoptera</taxon>
        <taxon>Thysanoptera</taxon>
        <taxon>Terebrantia</taxon>
        <taxon>Thripoidea</taxon>
        <taxon>Thripidae</taxon>
        <taxon>Frankliniella</taxon>
    </lineage>
</organism>
<dbReference type="Pfam" id="PF13359">
    <property type="entry name" value="DDE_Tnp_4"/>
    <property type="match status" value="1"/>
</dbReference>
<dbReference type="InterPro" id="IPR002048">
    <property type="entry name" value="EF_hand_dom"/>
</dbReference>
<comment type="caution">
    <text evidence="7">The sequence shown here is derived from an EMBL/GenBank/DDBJ whole genome shotgun (WGS) entry which is preliminary data.</text>
</comment>
<keyword evidence="4" id="KW-0106">Calcium</keyword>
<evidence type="ECO:0000259" key="6">
    <source>
        <dbReference type="PROSITE" id="PS50222"/>
    </source>
</evidence>
<dbReference type="AlphaFoldDB" id="A0AAE1I4V7"/>
<dbReference type="PANTHER" id="PTHR45791">
    <property type="entry name" value="CALCIUM AND INTEGRIN BINDING FAMILY MEMBER 2"/>
    <property type="match status" value="1"/>
</dbReference>
<feature type="domain" description="EF-hand" evidence="6">
    <location>
        <begin position="463"/>
        <end position="498"/>
    </location>
</feature>
<comment type="cofactor">
    <cofactor evidence="1">
        <name>a divalent metal cation</name>
        <dbReference type="ChEBI" id="CHEBI:60240"/>
    </cofactor>
</comment>
<dbReference type="Pfam" id="PF13499">
    <property type="entry name" value="EF-hand_7"/>
    <property type="match status" value="1"/>
</dbReference>
<evidence type="ECO:0000313" key="8">
    <source>
        <dbReference type="Proteomes" id="UP001219518"/>
    </source>
</evidence>
<dbReference type="GO" id="GO:0007229">
    <property type="term" value="P:integrin-mediated signaling pathway"/>
    <property type="evidence" value="ECO:0007669"/>
    <property type="project" value="UniProtKB-KW"/>
</dbReference>
<keyword evidence="2" id="KW-0479">Metal-binding</keyword>
<evidence type="ECO:0000256" key="2">
    <source>
        <dbReference type="ARBA" id="ARBA00022723"/>
    </source>
</evidence>
<reference evidence="7" key="2">
    <citation type="journal article" date="2023" name="BMC Genomics">
        <title>Pest status, molecular evolution, and epigenetic factors derived from the genome assembly of Frankliniella fusca, a thysanopteran phytovirus vector.</title>
        <authorList>
            <person name="Catto M.A."/>
            <person name="Labadie P.E."/>
            <person name="Jacobson A.L."/>
            <person name="Kennedy G.G."/>
            <person name="Srinivasan R."/>
            <person name="Hunt B.G."/>
        </authorList>
    </citation>
    <scope>NUCLEOTIDE SEQUENCE</scope>
    <source>
        <strain evidence="7">PL_HMW_Pooled</strain>
    </source>
</reference>
<dbReference type="EMBL" id="JAHWGI010001444">
    <property type="protein sequence ID" value="KAK3933308.1"/>
    <property type="molecule type" value="Genomic_DNA"/>
</dbReference>
<sequence length="548" mass="63292">MDDFVDLGILAMLNVMLEIGEMELEETLKTFFWEKVTVDVNEYLRFSDPTFKRHFRLSTTQFEILCHELVELLSANNEIVRVGRDFRHKALMVTWILATPDTFRSVALRFGVHPGEVHRYYKKIVPAICDLGRRYIFWPDAVERGRISAELQEVSGLQGVVGMLDSKHFVMTSPELEPASFRNRHHDYSINAMVVCDNDLKVRDLYVGEAGSLHDARVFRRSPLCRNILFTENFMSRGEYIIGDSAYMLLDRVITPFHNNGHLTPRQIQFNRVLSGIRVRIEHTFGRVTNIWRRSRNMFVYKMDYMVDHICASFVLHNFRLYHGDEYPLVNVDGDHPDFDDFIPDNVNDDDNLGEDEVGGILDPHGLQEEGEALLRNAQLRGEQRRWNLCNSFAHQKFKALHPEKVGHNKNAKLSMSKILLYPELKVNPFGDRICHAFSSSHDGDCTFEDFLDMMSVFSDAAPKSVKAEHAFRIFDFDGDDMLGESDLRQVVERLTGSQRLSESDMKNLIQNILDEADLDEDGALSFAEFEHIIDKSSDFCSTFRIRL</sequence>
<dbReference type="SUPFAM" id="SSF47473">
    <property type="entry name" value="EF-hand"/>
    <property type="match status" value="1"/>
</dbReference>
<dbReference type="InterPro" id="IPR011992">
    <property type="entry name" value="EF-hand-dom_pair"/>
</dbReference>
<evidence type="ECO:0000256" key="4">
    <source>
        <dbReference type="ARBA" id="ARBA00022837"/>
    </source>
</evidence>
<evidence type="ECO:0000313" key="7">
    <source>
        <dbReference type="EMBL" id="KAK3933308.1"/>
    </source>
</evidence>
<dbReference type="GO" id="GO:0000287">
    <property type="term" value="F:magnesium ion binding"/>
    <property type="evidence" value="ECO:0007669"/>
    <property type="project" value="TreeGrafter"/>
</dbReference>
<keyword evidence="7" id="KW-0401">Integrin</keyword>
<keyword evidence="8" id="KW-1185">Reference proteome</keyword>
<protein>
    <submittedName>
        <fullName evidence="7">Calcium and integrin-binding protein 1</fullName>
    </submittedName>
</protein>